<evidence type="ECO:0000256" key="4">
    <source>
        <dbReference type="SAM" id="MobiDB-lite"/>
    </source>
</evidence>
<feature type="compositionally biased region" description="Low complexity" evidence="4">
    <location>
        <begin position="656"/>
        <end position="668"/>
    </location>
</feature>
<dbReference type="PRINTS" id="PR01415">
    <property type="entry name" value="ANKYRIN"/>
</dbReference>
<dbReference type="OrthoDB" id="424503at2759"/>
<feature type="repeat" description="ANK" evidence="3">
    <location>
        <begin position="74"/>
        <end position="106"/>
    </location>
</feature>
<dbReference type="Pfam" id="PF00023">
    <property type="entry name" value="Ank"/>
    <property type="match status" value="2"/>
</dbReference>
<keyword evidence="2 3" id="KW-0040">ANK repeat</keyword>
<accession>Q4SRF2</accession>
<proteinExistence type="predicted"/>
<dbReference type="PROSITE" id="PS50096">
    <property type="entry name" value="IQ"/>
    <property type="match status" value="1"/>
</dbReference>
<dbReference type="KEGG" id="tng:GSTEN00013941G001"/>
<name>Q4SRF2_TETNG</name>
<dbReference type="PANTHER" id="PTHR24203">
    <property type="entry name" value="ANKYRIN REPEAT FAMILY PROTEIN"/>
    <property type="match status" value="1"/>
</dbReference>
<organism evidence="5">
    <name type="scientific">Tetraodon nigroviridis</name>
    <name type="common">Spotted green pufferfish</name>
    <name type="synonym">Chelonodon nigroviridis</name>
    <dbReference type="NCBI Taxonomy" id="99883"/>
    <lineage>
        <taxon>Eukaryota</taxon>
        <taxon>Metazoa</taxon>
        <taxon>Chordata</taxon>
        <taxon>Craniata</taxon>
        <taxon>Vertebrata</taxon>
        <taxon>Euteleostomi</taxon>
        <taxon>Actinopterygii</taxon>
        <taxon>Neopterygii</taxon>
        <taxon>Teleostei</taxon>
        <taxon>Neoteleostei</taxon>
        <taxon>Acanthomorphata</taxon>
        <taxon>Eupercaria</taxon>
        <taxon>Tetraodontiformes</taxon>
        <taxon>Tetradontoidea</taxon>
        <taxon>Tetraodontidae</taxon>
        <taxon>Tetraodon</taxon>
    </lineage>
</organism>
<dbReference type="InterPro" id="IPR036770">
    <property type="entry name" value="Ankyrin_rpt-contain_sf"/>
</dbReference>
<dbReference type="EMBL" id="CAAE01014527">
    <property type="protein sequence ID" value="CAF96780.1"/>
    <property type="molecule type" value="Genomic_DNA"/>
</dbReference>
<feature type="compositionally biased region" description="Basic and acidic residues" evidence="4">
    <location>
        <begin position="754"/>
        <end position="763"/>
    </location>
</feature>
<feature type="region of interest" description="Disordered" evidence="4">
    <location>
        <begin position="632"/>
        <end position="770"/>
    </location>
</feature>
<dbReference type="SMART" id="SM00248">
    <property type="entry name" value="ANK"/>
    <property type="match status" value="9"/>
</dbReference>
<reference evidence="5" key="2">
    <citation type="submission" date="2004-02" db="EMBL/GenBank/DDBJ databases">
        <authorList>
            <consortium name="Genoscope"/>
            <consortium name="Whitehead Institute Centre for Genome Research"/>
        </authorList>
    </citation>
    <scope>NUCLEOTIDE SEQUENCE</scope>
</reference>
<feature type="repeat" description="ANK" evidence="3">
    <location>
        <begin position="303"/>
        <end position="335"/>
    </location>
</feature>
<sequence length="829" mass="90776">MSQEEEAEVLALSEHLLIASHKGQADNVVQLINKGAKVAVTKVSGRPRLSVAVVLMLGVGAVTCSDTVALLEEYGRSPLHLAAHKGHLEVVHILLKAGCDLDIQDDVSPPSAPAGDQTAVHRAAMVGNAAVIRALLREGCALERQDKDGNTALHEASWHGFSRSVQLLVKAGANVHAKNKIKAAERRLGMVEVLRVFNALFWQDGNTALHEASWHGFSRSVQLLVKAGANVHAKNKVGHTPLHLACQNGHIQSSKVLLLGGSRPDSRDQLGDSCLHVAARYNHVAVIRILLGAFCSVSHRNLAGDTPLHVGATLNHKKTVRLLLEAGADTRTRNNVSSFRQEAGTGHLAAGTKTPSLLLHHHTWALLQAGQTALDQAREHNNPAVALLLTKAPQIQSVLRGRSVRKRREKLKAEGRTQSLPRDGSLPCKDSVSTQSSDGAPCRHEERTGPNAGGGKGAERKFNPSFSDPLRRKEMKQTEVSPRRKPGPRASACPPPIPPHSWKAYQLFTLYRSQDGRIMQAPLRGCRCEPLVRKLENQLQATKEEMKTEVHAVQDLINRRVGQQELRSRQQVRVLDKMAVERMSAERSQCLRSIEQRTLQERLETERSQASLVGELKRWCLSQLQNLELRLSGDPSGTELRAPPSAAAALDEDEGAAPAARPHGRGAPLGQGVEEASPATASNRPPSAQAVRPKALPAARADGRRRSPSLQDWDLESRQRQRGAPSPSERHRGKASCRGRDRQPGSCRNRQHRKPAEGRKAGLPEEQPSGGHALEVTQHFLEAVSTQLERWYEGKVEEARSEAYQRTQAERGALLERIAHLEEELRLLR</sequence>
<evidence type="ECO:0000313" key="5">
    <source>
        <dbReference type="EMBL" id="CAF96780.1"/>
    </source>
</evidence>
<feature type="repeat" description="ANK" evidence="3">
    <location>
        <begin position="237"/>
        <end position="269"/>
    </location>
</feature>
<feature type="repeat" description="ANK" evidence="3">
    <location>
        <begin position="148"/>
        <end position="180"/>
    </location>
</feature>
<dbReference type="Gene3D" id="1.25.40.20">
    <property type="entry name" value="Ankyrin repeat-containing domain"/>
    <property type="match status" value="4"/>
</dbReference>
<keyword evidence="1" id="KW-0677">Repeat</keyword>
<dbReference type="PROSITE" id="PS50297">
    <property type="entry name" value="ANK_REP_REGION"/>
    <property type="match status" value="5"/>
</dbReference>
<protein>
    <submittedName>
        <fullName evidence="5">(spotted green pufferfish) hypothetical protein</fullName>
    </submittedName>
</protein>
<feature type="non-terminal residue" evidence="5">
    <location>
        <position position="1"/>
    </location>
</feature>
<dbReference type="PANTHER" id="PTHR24203:SF45">
    <property type="entry name" value="ANKYRIN REPEAT DOMAIN 6"/>
    <property type="match status" value="1"/>
</dbReference>
<feature type="repeat" description="ANK" evidence="3">
    <location>
        <begin position="115"/>
        <end position="147"/>
    </location>
</feature>
<dbReference type="InterPro" id="IPR002110">
    <property type="entry name" value="Ankyrin_rpt"/>
</dbReference>
<dbReference type="AlphaFoldDB" id="Q4SRF2"/>
<dbReference type="SUPFAM" id="SSF48403">
    <property type="entry name" value="Ankyrin repeat"/>
    <property type="match status" value="1"/>
</dbReference>
<reference evidence="5" key="1">
    <citation type="journal article" date="2004" name="Nature">
        <title>Genome duplication in the teleost fish Tetraodon nigroviridis reveals the early vertebrate proto-karyotype.</title>
        <authorList>
            <person name="Jaillon O."/>
            <person name="Aury J.-M."/>
            <person name="Brunet F."/>
            <person name="Petit J.-L."/>
            <person name="Stange-Thomann N."/>
            <person name="Mauceli E."/>
            <person name="Bouneau L."/>
            <person name="Fischer C."/>
            <person name="Ozouf-Costaz C."/>
            <person name="Bernot A."/>
            <person name="Nicaud S."/>
            <person name="Jaffe D."/>
            <person name="Fisher S."/>
            <person name="Lutfalla G."/>
            <person name="Dossat C."/>
            <person name="Segurens B."/>
            <person name="Dasilva C."/>
            <person name="Salanoubat M."/>
            <person name="Levy M."/>
            <person name="Boudet N."/>
            <person name="Castellano S."/>
            <person name="Anthouard V."/>
            <person name="Jubin C."/>
            <person name="Castelli V."/>
            <person name="Katinka M."/>
            <person name="Vacherie B."/>
            <person name="Biemont C."/>
            <person name="Skalli Z."/>
            <person name="Cattolico L."/>
            <person name="Poulain J."/>
            <person name="De Berardinis V."/>
            <person name="Cruaud C."/>
            <person name="Duprat S."/>
            <person name="Brottier P."/>
            <person name="Coutanceau J.-P."/>
            <person name="Gouzy J."/>
            <person name="Parra G."/>
            <person name="Lardier G."/>
            <person name="Chapple C."/>
            <person name="McKernan K.J."/>
            <person name="McEwan P."/>
            <person name="Bosak S."/>
            <person name="Kellis M."/>
            <person name="Volff J.-N."/>
            <person name="Guigo R."/>
            <person name="Zody M.C."/>
            <person name="Mesirov J."/>
            <person name="Lindblad-Toh K."/>
            <person name="Birren B."/>
            <person name="Nusbaum C."/>
            <person name="Kahn D."/>
            <person name="Robinson-Rechavi M."/>
            <person name="Laudet V."/>
            <person name="Schachter V."/>
            <person name="Quetier F."/>
            <person name="Saurin W."/>
            <person name="Scarpelli C."/>
            <person name="Wincker P."/>
            <person name="Lander E.S."/>
            <person name="Weissenbach J."/>
            <person name="Roest Crollius H."/>
        </authorList>
    </citation>
    <scope>NUCLEOTIDE SEQUENCE [LARGE SCALE GENOMIC DNA]</scope>
</reference>
<gene>
    <name evidence="5" type="ORF">GSTENG00013941001</name>
</gene>
<evidence type="ECO:0000256" key="2">
    <source>
        <dbReference type="ARBA" id="ARBA00023043"/>
    </source>
</evidence>
<feature type="repeat" description="ANK" evidence="3">
    <location>
        <begin position="204"/>
        <end position="236"/>
    </location>
</feature>
<comment type="caution">
    <text evidence="5">The sequence shown here is derived from an EMBL/GenBank/DDBJ whole genome shotgun (WGS) entry which is preliminary data.</text>
</comment>
<dbReference type="PROSITE" id="PS50088">
    <property type="entry name" value="ANK_REPEAT"/>
    <property type="match status" value="7"/>
</dbReference>
<evidence type="ECO:0000256" key="3">
    <source>
        <dbReference type="PROSITE-ProRule" id="PRU00023"/>
    </source>
</evidence>
<evidence type="ECO:0000256" key="1">
    <source>
        <dbReference type="ARBA" id="ARBA00022737"/>
    </source>
</evidence>
<dbReference type="Pfam" id="PF12796">
    <property type="entry name" value="Ank_2"/>
    <property type="match status" value="2"/>
</dbReference>
<feature type="region of interest" description="Disordered" evidence="4">
    <location>
        <begin position="400"/>
        <end position="498"/>
    </location>
</feature>
<feature type="repeat" description="ANK" evidence="3">
    <location>
        <begin position="270"/>
        <end position="302"/>
    </location>
</feature>